<dbReference type="EMBL" id="VWNA01000001">
    <property type="protein sequence ID" value="MQT11966.1"/>
    <property type="molecule type" value="Genomic_DNA"/>
</dbReference>
<comment type="caution">
    <text evidence="1">The sequence shown here is derived from an EMBL/GenBank/DDBJ whole genome shotgun (WGS) entry which is preliminary data.</text>
</comment>
<proteinExistence type="predicted"/>
<evidence type="ECO:0000313" key="2">
    <source>
        <dbReference type="Proteomes" id="UP000332515"/>
    </source>
</evidence>
<accession>A0A6A7Y047</accession>
<reference evidence="1 2" key="1">
    <citation type="submission" date="2019-09" db="EMBL/GenBank/DDBJ databases">
        <title>Segnochrobactrum spirostomi gen. nov., sp. nov., isolated from the ciliate Spirostomum cf. yagiui and description of a novel family, Segnochrobactraceae fam. nov. within the order Rhizobiales of the class Alphaproteobacteria.</title>
        <authorList>
            <person name="Akter S."/>
            <person name="Shazib S.U.A."/>
            <person name="Shin M.K."/>
        </authorList>
    </citation>
    <scope>NUCLEOTIDE SEQUENCE [LARGE SCALE GENOMIC DNA]</scope>
    <source>
        <strain evidence="1 2">Sp-1</strain>
    </source>
</reference>
<dbReference type="RefSeq" id="WP_153479299.1">
    <property type="nucleotide sequence ID" value="NZ_VWNA01000001.1"/>
</dbReference>
<protein>
    <submittedName>
        <fullName evidence="1">Uncharacterized protein</fullName>
    </submittedName>
</protein>
<sequence>MPEAARYARPRRAGTAIEDFILHVVSKETVSCPVAEAGAKIAALVDADDRFDERSYDRKGTADEDGTRRTMLAMERHRLVLEEIASHERPTSPDGAVLSLMLARADVDMIASRLLSSPADAASPARVDRYLYPVTRMLAGPNPPDWLARLIDFYRTDWHDPQLELDTALAGRREAFQGTE</sequence>
<dbReference type="Proteomes" id="UP000332515">
    <property type="component" value="Unassembled WGS sequence"/>
</dbReference>
<organism evidence="1 2">
    <name type="scientific">Segnochrobactrum spirostomi</name>
    <dbReference type="NCBI Taxonomy" id="2608987"/>
    <lineage>
        <taxon>Bacteria</taxon>
        <taxon>Pseudomonadati</taxon>
        <taxon>Pseudomonadota</taxon>
        <taxon>Alphaproteobacteria</taxon>
        <taxon>Hyphomicrobiales</taxon>
        <taxon>Segnochrobactraceae</taxon>
        <taxon>Segnochrobactrum</taxon>
    </lineage>
</organism>
<gene>
    <name evidence="1" type="ORF">F0357_04625</name>
</gene>
<name>A0A6A7Y047_9HYPH</name>
<evidence type="ECO:0000313" key="1">
    <source>
        <dbReference type="EMBL" id="MQT11966.1"/>
    </source>
</evidence>
<dbReference type="AlphaFoldDB" id="A0A6A7Y047"/>
<keyword evidence="2" id="KW-1185">Reference proteome</keyword>